<evidence type="ECO:0000256" key="6">
    <source>
        <dbReference type="ARBA" id="ARBA00022692"/>
    </source>
</evidence>
<feature type="transmembrane region" description="Helical" evidence="9">
    <location>
        <begin position="231"/>
        <end position="250"/>
    </location>
</feature>
<dbReference type="SUPFAM" id="SSF103473">
    <property type="entry name" value="MFS general substrate transporter"/>
    <property type="match status" value="1"/>
</dbReference>
<dbReference type="EMBL" id="CP034035">
    <property type="protein sequence ID" value="QCR08378.1"/>
    <property type="molecule type" value="Genomic_DNA"/>
</dbReference>
<dbReference type="CDD" id="cd17503">
    <property type="entry name" value="MFS_LmrB_MDR_like"/>
    <property type="match status" value="1"/>
</dbReference>
<dbReference type="GO" id="GO:0005886">
    <property type="term" value="C:plasma membrane"/>
    <property type="evidence" value="ECO:0007669"/>
    <property type="project" value="UniProtKB-SubCell"/>
</dbReference>
<evidence type="ECO:0000313" key="12">
    <source>
        <dbReference type="Proteomes" id="UP000299580"/>
    </source>
</evidence>
<feature type="transmembrane region" description="Helical" evidence="9">
    <location>
        <begin position="301"/>
        <end position="322"/>
    </location>
</feature>
<dbReference type="GO" id="GO:1990961">
    <property type="term" value="P:xenobiotic detoxification by transmembrane export across the plasma membrane"/>
    <property type="evidence" value="ECO:0007669"/>
    <property type="project" value="UniProtKB-ARBA"/>
</dbReference>
<sequence>MVKEPLSGARLGWLTFMLAFAAFMQILDLTIANVSISTISGDIGASTSQGTWVITSFAVANAISIPLTGWLARRFGEVRLFLIATLLFVVASWLCGIANNIAMLIVARILQGAVAGPILPLSQSLLLSHYPPQKRNMALAFWSMTLIVAPICGPLLGGWISDNYHWGGIFLINIPFGIVIVLTVGLLLKGKETVTERQLVDKIGLLLLIVGVGCFQLLLDRGKELDWFNSTEIIVLAIIAVVSVTFLIIWELTDSSPIIDLKLFKSRNFTVGTLCISLAFLLHIGTLVLQPQLLQTVFGYTATWAGLAMAPIGILPLFLAPLIGRFSEKFDMRYLVTFSFIVFACCFFWRALTYEPSMGFAAAVWPQFIQGLAIATFLMPLNAIILSDIEPSKVASAGSLFNFLRTLATSIGTSLTTTLWSRREAWHHERLTESVTLYNPLQEETYRQLSEQGLTQQQSFNQLNQIITQQGLIIAANEIFWLFGFIFLLLLALVWISKPIPKIISA</sequence>
<proteinExistence type="inferred from homology"/>
<keyword evidence="8 9" id="KW-0472">Membrane</keyword>
<feature type="transmembrane region" description="Helical" evidence="9">
    <location>
        <begin position="12"/>
        <end position="32"/>
    </location>
</feature>
<feature type="transmembrane region" description="Helical" evidence="9">
    <location>
        <begin position="479"/>
        <end position="497"/>
    </location>
</feature>
<dbReference type="Proteomes" id="UP000299580">
    <property type="component" value="Chromosome"/>
</dbReference>
<feature type="transmembrane region" description="Helical" evidence="9">
    <location>
        <begin position="271"/>
        <end position="289"/>
    </location>
</feature>
<feature type="transmembrane region" description="Helical" evidence="9">
    <location>
        <begin position="334"/>
        <end position="352"/>
    </location>
</feature>
<dbReference type="InterPro" id="IPR004638">
    <property type="entry name" value="EmrB-like"/>
</dbReference>
<reference evidence="11 12" key="1">
    <citation type="submission" date="2018-11" db="EMBL/GenBank/DDBJ databases">
        <title>Genome sequences of Brenneria nigrifluens and Brenneria rubrifaciens.</title>
        <authorList>
            <person name="Poret-Peterson A.T."/>
            <person name="McClean A.E."/>
            <person name="Kluepfel D.A."/>
        </authorList>
    </citation>
    <scope>NUCLEOTIDE SEQUENCE [LARGE SCALE GENOMIC DNA]</scope>
    <source>
        <strain evidence="11 12">6D370</strain>
    </source>
</reference>
<evidence type="ECO:0000256" key="7">
    <source>
        <dbReference type="ARBA" id="ARBA00022989"/>
    </source>
</evidence>
<dbReference type="Gene3D" id="1.20.1250.20">
    <property type="entry name" value="MFS general substrate transporter like domains"/>
    <property type="match status" value="1"/>
</dbReference>
<feature type="transmembrane region" description="Helical" evidence="9">
    <location>
        <begin position="199"/>
        <end position="219"/>
    </location>
</feature>
<keyword evidence="3" id="KW-0813">Transport</keyword>
<evidence type="ECO:0000256" key="4">
    <source>
        <dbReference type="ARBA" id="ARBA00022475"/>
    </source>
</evidence>
<comment type="subcellular location">
    <subcellularLocation>
        <location evidence="1">Cell inner membrane</location>
        <topology evidence="1">Multi-pass membrane protein</topology>
    </subcellularLocation>
</comment>
<keyword evidence="7 9" id="KW-1133">Transmembrane helix</keyword>
<name>A0A4P8QN60_9GAMM</name>
<dbReference type="GO" id="GO:0022857">
    <property type="term" value="F:transmembrane transporter activity"/>
    <property type="evidence" value="ECO:0007669"/>
    <property type="project" value="InterPro"/>
</dbReference>
<feature type="domain" description="Major facilitator superfamily (MFS) profile" evidence="10">
    <location>
        <begin position="14"/>
        <end position="502"/>
    </location>
</feature>
<comment type="similarity">
    <text evidence="2">Belongs to the major facilitator superfamily. EmrB family.</text>
</comment>
<dbReference type="Gene3D" id="1.20.1720.10">
    <property type="entry name" value="Multidrug resistance protein D"/>
    <property type="match status" value="1"/>
</dbReference>
<keyword evidence="4" id="KW-1003">Cell membrane</keyword>
<dbReference type="KEGG" id="brb:EH207_07525"/>
<dbReference type="RefSeq" id="WP_137713418.1">
    <property type="nucleotide sequence ID" value="NZ_CP034035.1"/>
</dbReference>
<dbReference type="InterPro" id="IPR036259">
    <property type="entry name" value="MFS_trans_sf"/>
</dbReference>
<dbReference type="InterPro" id="IPR020846">
    <property type="entry name" value="MFS_dom"/>
</dbReference>
<keyword evidence="12" id="KW-1185">Reference proteome</keyword>
<evidence type="ECO:0000256" key="2">
    <source>
        <dbReference type="ARBA" id="ARBA00008537"/>
    </source>
</evidence>
<evidence type="ECO:0000256" key="8">
    <source>
        <dbReference type="ARBA" id="ARBA00023136"/>
    </source>
</evidence>
<dbReference type="PROSITE" id="PS50850">
    <property type="entry name" value="MFS"/>
    <property type="match status" value="1"/>
</dbReference>
<dbReference type="AlphaFoldDB" id="A0A4P8QN60"/>
<feature type="transmembrane region" description="Helical" evidence="9">
    <location>
        <begin position="52"/>
        <end position="71"/>
    </location>
</feature>
<dbReference type="OrthoDB" id="9812221at2"/>
<feature type="transmembrane region" description="Helical" evidence="9">
    <location>
        <begin position="364"/>
        <end position="386"/>
    </location>
</feature>
<dbReference type="GO" id="GO:0015721">
    <property type="term" value="P:bile acid and bile salt transport"/>
    <property type="evidence" value="ECO:0007669"/>
    <property type="project" value="UniProtKB-ARBA"/>
</dbReference>
<dbReference type="Pfam" id="PF07690">
    <property type="entry name" value="MFS_1"/>
    <property type="match status" value="1"/>
</dbReference>
<gene>
    <name evidence="11" type="ORF">EH207_07525</name>
</gene>
<keyword evidence="6 9" id="KW-0812">Transmembrane</keyword>
<protein>
    <submittedName>
        <fullName evidence="11">DHA2 family efflux MFS transporter permease subunit</fullName>
    </submittedName>
</protein>
<evidence type="ECO:0000256" key="3">
    <source>
        <dbReference type="ARBA" id="ARBA00022448"/>
    </source>
</evidence>
<evidence type="ECO:0000313" key="11">
    <source>
        <dbReference type="EMBL" id="QCR08378.1"/>
    </source>
</evidence>
<organism evidence="11 12">
    <name type="scientific">Brenneria rubrifaciens</name>
    <dbReference type="NCBI Taxonomy" id="55213"/>
    <lineage>
        <taxon>Bacteria</taxon>
        <taxon>Pseudomonadati</taxon>
        <taxon>Pseudomonadota</taxon>
        <taxon>Gammaproteobacteria</taxon>
        <taxon>Enterobacterales</taxon>
        <taxon>Pectobacteriaceae</taxon>
        <taxon>Brenneria</taxon>
    </lineage>
</organism>
<dbReference type="NCBIfam" id="TIGR00711">
    <property type="entry name" value="efflux_EmrB"/>
    <property type="match status" value="1"/>
</dbReference>
<dbReference type="FunFam" id="1.20.1720.10:FF:000002">
    <property type="entry name" value="Multidrug resistance protein B"/>
    <property type="match status" value="1"/>
</dbReference>
<feature type="transmembrane region" description="Helical" evidence="9">
    <location>
        <begin position="166"/>
        <end position="187"/>
    </location>
</feature>
<evidence type="ECO:0000256" key="1">
    <source>
        <dbReference type="ARBA" id="ARBA00004429"/>
    </source>
</evidence>
<feature type="transmembrane region" description="Helical" evidence="9">
    <location>
        <begin position="78"/>
        <end position="99"/>
    </location>
</feature>
<keyword evidence="5" id="KW-0997">Cell inner membrane</keyword>
<evidence type="ECO:0000256" key="5">
    <source>
        <dbReference type="ARBA" id="ARBA00022519"/>
    </source>
</evidence>
<evidence type="ECO:0000256" key="9">
    <source>
        <dbReference type="SAM" id="Phobius"/>
    </source>
</evidence>
<dbReference type="InterPro" id="IPR011701">
    <property type="entry name" value="MFS"/>
</dbReference>
<dbReference type="PANTHER" id="PTHR42718:SF9">
    <property type="entry name" value="MAJOR FACILITATOR SUPERFAMILY MULTIDRUG TRANSPORTER MFSC"/>
    <property type="match status" value="1"/>
</dbReference>
<evidence type="ECO:0000259" key="10">
    <source>
        <dbReference type="PROSITE" id="PS50850"/>
    </source>
</evidence>
<feature type="transmembrane region" description="Helical" evidence="9">
    <location>
        <begin position="139"/>
        <end position="160"/>
    </location>
</feature>
<accession>A0A4P8QN60</accession>
<dbReference type="PANTHER" id="PTHR42718">
    <property type="entry name" value="MAJOR FACILITATOR SUPERFAMILY MULTIDRUG TRANSPORTER MFSC"/>
    <property type="match status" value="1"/>
</dbReference>